<dbReference type="Gene3D" id="3.40.190.10">
    <property type="entry name" value="Periplasmic binding protein-like II"/>
    <property type="match status" value="2"/>
</dbReference>
<keyword evidence="2" id="KW-0732">Signal</keyword>
<name>A0A2N1PQA2_9BACT</name>
<dbReference type="PANTHER" id="PTHR35841:SF1">
    <property type="entry name" value="PHOSPHONATES-BINDING PERIPLASMIC PROTEIN"/>
    <property type="match status" value="1"/>
</dbReference>
<dbReference type="GO" id="GO:0055085">
    <property type="term" value="P:transmembrane transport"/>
    <property type="evidence" value="ECO:0007669"/>
    <property type="project" value="InterPro"/>
</dbReference>
<dbReference type="Proteomes" id="UP000233256">
    <property type="component" value="Unassembled WGS sequence"/>
</dbReference>
<gene>
    <name evidence="4" type="ORF">CVV64_09125</name>
</gene>
<dbReference type="CDD" id="cd01071">
    <property type="entry name" value="PBP2_PhnD_like"/>
    <property type="match status" value="1"/>
</dbReference>
<feature type="compositionally biased region" description="Polar residues" evidence="3">
    <location>
        <begin position="59"/>
        <end position="81"/>
    </location>
</feature>
<protein>
    <recommendedName>
        <fullName evidence="6">Phosphate/phosphite/phosphonate ABC transporter substrate-binding protein</fullName>
    </recommendedName>
</protein>
<dbReference type="SUPFAM" id="SSF53850">
    <property type="entry name" value="Periplasmic binding protein-like II"/>
    <property type="match status" value="1"/>
</dbReference>
<reference evidence="4 5" key="1">
    <citation type="journal article" date="2017" name="ISME J.">
        <title>Potential for microbial H2 and metal transformations associated with novel bacteria and archaea in deep terrestrial subsurface sediments.</title>
        <authorList>
            <person name="Hernsdorf A.W."/>
            <person name="Amano Y."/>
            <person name="Miyakawa K."/>
            <person name="Ise K."/>
            <person name="Suzuki Y."/>
            <person name="Anantharaman K."/>
            <person name="Probst A."/>
            <person name="Burstein D."/>
            <person name="Thomas B.C."/>
            <person name="Banfield J.F."/>
        </authorList>
    </citation>
    <scope>NUCLEOTIDE SEQUENCE [LARGE SCALE GENOMIC DNA]</scope>
    <source>
        <strain evidence="4">HGW-Wallbacteria-1</strain>
    </source>
</reference>
<dbReference type="NCBIfam" id="TIGR01098">
    <property type="entry name" value="3A0109s03R"/>
    <property type="match status" value="1"/>
</dbReference>
<dbReference type="EMBL" id="PGXC01000005">
    <property type="protein sequence ID" value="PKK90515.1"/>
    <property type="molecule type" value="Genomic_DNA"/>
</dbReference>
<comment type="similarity">
    <text evidence="1">Belongs to the phosphate/phosphite/phosphonate binding protein family.</text>
</comment>
<evidence type="ECO:0000313" key="5">
    <source>
        <dbReference type="Proteomes" id="UP000233256"/>
    </source>
</evidence>
<dbReference type="AlphaFoldDB" id="A0A2N1PQA2"/>
<sequence length="380" mass="41126">MSSIRTETLRFMLFALLILPGLIFAGCGSEPVRDSAPDSSSASAGVTQVKSGTPGEPSTAVSSEPTSVSAADPSAVTQTGQPAAETAKTAVADSGGAHRTLRMARIPFRNARELVITHEPMMKYLAARLGVDEVKLVSATDYKGIVDLLKNDSADMAWMGTFNYLDAQRSVDVVPVVRPKRFGKSTYGGLVIAHQDSGIEKLTQLKGKSFAFVDRKSASGYLFPKAALIRNGIDPEHDFSEVKYLKQHDSVCMAVLYRKIDAGAIYDDARMKLKSREQAAKLKVIETIANIPNEPIVVSRKLDKATVEKITSAFLSLSMENPDGKVVLEQFNSVCADHIEGFEKADDADYDVIRDMDRVLKEFDARNGATAQPLTGESGD</sequence>
<dbReference type="Pfam" id="PF12974">
    <property type="entry name" value="Phosphonate-bd"/>
    <property type="match status" value="1"/>
</dbReference>
<proteinExistence type="inferred from homology"/>
<dbReference type="PROSITE" id="PS51257">
    <property type="entry name" value="PROKAR_LIPOPROTEIN"/>
    <property type="match status" value="1"/>
</dbReference>
<dbReference type="PANTHER" id="PTHR35841">
    <property type="entry name" value="PHOSPHONATES-BINDING PERIPLASMIC PROTEIN"/>
    <property type="match status" value="1"/>
</dbReference>
<evidence type="ECO:0000256" key="2">
    <source>
        <dbReference type="ARBA" id="ARBA00022729"/>
    </source>
</evidence>
<evidence type="ECO:0000313" key="4">
    <source>
        <dbReference type="EMBL" id="PKK90515.1"/>
    </source>
</evidence>
<dbReference type="GO" id="GO:0043190">
    <property type="term" value="C:ATP-binding cassette (ABC) transporter complex"/>
    <property type="evidence" value="ECO:0007669"/>
    <property type="project" value="InterPro"/>
</dbReference>
<feature type="region of interest" description="Disordered" evidence="3">
    <location>
        <begin position="31"/>
        <end position="96"/>
    </location>
</feature>
<accession>A0A2N1PQA2</accession>
<dbReference type="InterPro" id="IPR005770">
    <property type="entry name" value="PhnD"/>
</dbReference>
<evidence type="ECO:0000256" key="3">
    <source>
        <dbReference type="SAM" id="MobiDB-lite"/>
    </source>
</evidence>
<organism evidence="4 5">
    <name type="scientific">Candidatus Wallbacteria bacterium HGW-Wallbacteria-1</name>
    <dbReference type="NCBI Taxonomy" id="2013854"/>
    <lineage>
        <taxon>Bacteria</taxon>
        <taxon>Candidatus Walliibacteriota</taxon>
    </lineage>
</organism>
<evidence type="ECO:0008006" key="6">
    <source>
        <dbReference type="Google" id="ProtNLM"/>
    </source>
</evidence>
<comment type="caution">
    <text evidence="4">The sequence shown here is derived from an EMBL/GenBank/DDBJ whole genome shotgun (WGS) entry which is preliminary data.</text>
</comment>
<evidence type="ECO:0000256" key="1">
    <source>
        <dbReference type="ARBA" id="ARBA00007162"/>
    </source>
</evidence>